<dbReference type="GO" id="GO:0003677">
    <property type="term" value="F:DNA binding"/>
    <property type="evidence" value="ECO:0007669"/>
    <property type="project" value="UniProtKB-KW"/>
</dbReference>
<evidence type="ECO:0000256" key="1">
    <source>
        <dbReference type="ARBA" id="ARBA00022553"/>
    </source>
</evidence>
<dbReference type="PROSITE" id="PS50043">
    <property type="entry name" value="HTH_LUXR_2"/>
    <property type="match status" value="1"/>
</dbReference>
<dbReference type="InterPro" id="IPR000792">
    <property type="entry name" value="Tscrpt_reg_LuxR_C"/>
</dbReference>
<name>A0AB39UUN9_9GAMM</name>
<feature type="modified residue" description="4-aspartylphosphate" evidence="3">
    <location>
        <position position="54"/>
    </location>
</feature>
<reference evidence="6" key="1">
    <citation type="submission" date="2024-05" db="EMBL/GenBank/DDBJ databases">
        <title>Genome sequencing of novel strain.</title>
        <authorList>
            <person name="Ganbat D."/>
            <person name="Ganbat S."/>
            <person name="Lee S.-J."/>
        </authorList>
    </citation>
    <scope>NUCLEOTIDE SEQUENCE</scope>
    <source>
        <strain evidence="6">SMD15-11</strain>
    </source>
</reference>
<dbReference type="KEGG" id="tcd:AAIA72_13705"/>
<dbReference type="InterPro" id="IPR001789">
    <property type="entry name" value="Sig_transdc_resp-reg_receiver"/>
</dbReference>
<keyword evidence="2" id="KW-0238">DNA-binding</keyword>
<dbReference type="Pfam" id="PF00072">
    <property type="entry name" value="Response_reg"/>
    <property type="match status" value="1"/>
</dbReference>
<dbReference type="AlphaFoldDB" id="A0AB39UUN9"/>
<dbReference type="PROSITE" id="PS50110">
    <property type="entry name" value="RESPONSE_REGULATORY"/>
    <property type="match status" value="1"/>
</dbReference>
<organism evidence="6">
    <name type="scientific">Thermohahella caldifontis</name>
    <dbReference type="NCBI Taxonomy" id="3142973"/>
    <lineage>
        <taxon>Bacteria</taxon>
        <taxon>Pseudomonadati</taxon>
        <taxon>Pseudomonadota</taxon>
        <taxon>Gammaproteobacteria</taxon>
        <taxon>Oceanospirillales</taxon>
        <taxon>Hahellaceae</taxon>
        <taxon>Thermohahella</taxon>
    </lineage>
</organism>
<evidence type="ECO:0000256" key="3">
    <source>
        <dbReference type="PROSITE-ProRule" id="PRU00169"/>
    </source>
</evidence>
<dbReference type="CDD" id="cd17535">
    <property type="entry name" value="REC_NarL-like"/>
    <property type="match status" value="1"/>
</dbReference>
<evidence type="ECO:0000313" key="6">
    <source>
        <dbReference type="EMBL" id="XDT71849.1"/>
    </source>
</evidence>
<dbReference type="RefSeq" id="WP_369600873.1">
    <property type="nucleotide sequence ID" value="NZ_CP154858.1"/>
</dbReference>
<dbReference type="PANTHER" id="PTHR45566">
    <property type="entry name" value="HTH-TYPE TRANSCRIPTIONAL REGULATOR YHJB-RELATED"/>
    <property type="match status" value="1"/>
</dbReference>
<dbReference type="PRINTS" id="PR00038">
    <property type="entry name" value="HTHLUXR"/>
</dbReference>
<dbReference type="Pfam" id="PF00196">
    <property type="entry name" value="GerE"/>
    <property type="match status" value="1"/>
</dbReference>
<dbReference type="PANTHER" id="PTHR45566:SF1">
    <property type="entry name" value="HTH-TYPE TRANSCRIPTIONAL REGULATOR YHJB-RELATED"/>
    <property type="match status" value="1"/>
</dbReference>
<keyword evidence="1 3" id="KW-0597">Phosphoprotein</keyword>
<evidence type="ECO:0000259" key="5">
    <source>
        <dbReference type="PROSITE" id="PS50110"/>
    </source>
</evidence>
<dbReference type="SMART" id="SM00421">
    <property type="entry name" value="HTH_LUXR"/>
    <property type="match status" value="1"/>
</dbReference>
<dbReference type="InterPro" id="IPR016032">
    <property type="entry name" value="Sig_transdc_resp-reg_C-effctor"/>
</dbReference>
<dbReference type="SUPFAM" id="SSF46894">
    <property type="entry name" value="C-terminal effector domain of the bipartite response regulators"/>
    <property type="match status" value="1"/>
</dbReference>
<evidence type="ECO:0000256" key="2">
    <source>
        <dbReference type="ARBA" id="ARBA00023125"/>
    </source>
</evidence>
<dbReference type="SMART" id="SM00448">
    <property type="entry name" value="REC"/>
    <property type="match status" value="1"/>
</dbReference>
<proteinExistence type="predicted"/>
<accession>A0AB39UUN9</accession>
<protein>
    <submittedName>
        <fullName evidence="6">Response regulator transcription factor</fullName>
    </submittedName>
</protein>
<dbReference type="Gene3D" id="3.40.50.2300">
    <property type="match status" value="1"/>
</dbReference>
<dbReference type="GO" id="GO:0006355">
    <property type="term" value="P:regulation of DNA-templated transcription"/>
    <property type="evidence" value="ECO:0007669"/>
    <property type="project" value="InterPro"/>
</dbReference>
<dbReference type="InterPro" id="IPR051015">
    <property type="entry name" value="EvgA-like"/>
</dbReference>
<dbReference type="InterPro" id="IPR058245">
    <property type="entry name" value="NreC/VraR/RcsB-like_REC"/>
</dbReference>
<dbReference type="GO" id="GO:0000160">
    <property type="term" value="P:phosphorelay signal transduction system"/>
    <property type="evidence" value="ECO:0007669"/>
    <property type="project" value="InterPro"/>
</dbReference>
<gene>
    <name evidence="6" type="ORF">AAIA72_13705</name>
</gene>
<feature type="domain" description="Response regulatory" evidence="5">
    <location>
        <begin position="2"/>
        <end position="119"/>
    </location>
</feature>
<dbReference type="InterPro" id="IPR011006">
    <property type="entry name" value="CheY-like_superfamily"/>
</dbReference>
<dbReference type="EMBL" id="CP154858">
    <property type="protein sequence ID" value="XDT71849.1"/>
    <property type="molecule type" value="Genomic_DNA"/>
</dbReference>
<sequence length="205" mass="21903">MKFLIADDHGVFRCGISTILNGLFDDVELVETASAQETLNKLEASGPVDLLLLDLTLPDSQGLGLLLELKRTWPAMPIAVISASEEASLIQGALRAGAQGYIPKSAPNAVIASAIQLILNGGIYVPHELLAHAEDGMPLPQDVNLTPRQLEVLALLAEGMSNKQIGTELNIAPGTIKAHIAAIFRELNVVNRTAAVHRARELRLI</sequence>
<feature type="domain" description="HTH luxR-type" evidence="4">
    <location>
        <begin position="138"/>
        <end position="203"/>
    </location>
</feature>
<dbReference type="SUPFAM" id="SSF52172">
    <property type="entry name" value="CheY-like"/>
    <property type="match status" value="1"/>
</dbReference>
<evidence type="ECO:0000259" key="4">
    <source>
        <dbReference type="PROSITE" id="PS50043"/>
    </source>
</evidence>
<dbReference type="CDD" id="cd06170">
    <property type="entry name" value="LuxR_C_like"/>
    <property type="match status" value="1"/>
</dbReference>